<feature type="domain" description="Cupin type-2" evidence="12">
    <location>
        <begin position="33"/>
        <end position="97"/>
    </location>
</feature>
<dbReference type="PANTHER" id="PTHR45765:SF1">
    <property type="entry name" value="METHIONINE--TRNA LIGASE, CYTOPLASMIC"/>
    <property type="match status" value="1"/>
</dbReference>
<comment type="subcellular location">
    <subcellularLocation>
        <location evidence="1">Cytoplasm</location>
    </subcellularLocation>
</comment>
<dbReference type="InterPro" id="IPR041872">
    <property type="entry name" value="Anticodon_Met"/>
</dbReference>
<dbReference type="Pfam" id="PF09334">
    <property type="entry name" value="tRNA-synt_1g"/>
    <property type="match status" value="1"/>
</dbReference>
<evidence type="ECO:0000259" key="12">
    <source>
        <dbReference type="Pfam" id="PF07883"/>
    </source>
</evidence>
<keyword evidence="3" id="KW-0963">Cytoplasm</keyword>
<dbReference type="InterPro" id="IPR001412">
    <property type="entry name" value="aa-tRNA-synth_I_CS"/>
</dbReference>
<evidence type="ECO:0000256" key="10">
    <source>
        <dbReference type="ARBA" id="ARBA00047364"/>
    </source>
</evidence>
<dbReference type="EMBL" id="CP018082">
    <property type="protein sequence ID" value="APE35879.1"/>
    <property type="molecule type" value="Genomic_DNA"/>
</dbReference>
<dbReference type="PROSITE" id="PS00178">
    <property type="entry name" value="AA_TRNA_LIGASE_I"/>
    <property type="match status" value="1"/>
</dbReference>
<keyword evidence="16" id="KW-1185">Reference proteome</keyword>
<sequence>MIIRRYQAEALGDSFGIQMSGIDGLGTAAAWGRVPPGGRTVVHRHDETEQITIVSGDGEFLVDDRRIPAVPGTVAVFAPFEPHVLGNAGDGELIFLTQYWRDAAQVSDAVRGGGRAGPDRPIFVFSTPPTPNGDLHLGHLSGPYLGADAYVRYQRMNGARAWHLTGSDDFQSYVKDLARREQRAPDDIAAHFSAEIAATLALMDIEPDQYTVTGTDPDYRHGLREFFSALVASGRIKPVAGPALADPLDGAYLYEVDVAGGCPVCASATRGNICEECGEPNAVVDLLDPITVASGLSPVPSTATRFMLPLHEFRDAVLLHHRFGRVPARLRQLADRVFRRERLDIAITHPSDWGVRPSETEGAGQVVWVWPEMSYGFLHGIQRLAERLGEDWKASAPQQAWKLVHFLGYDNSFYHGILFPTLYSLAFPAWQPDIDYHVNEFYLLEGKKFSTSRRHAIWGKEILSRDSADAVRFFLASTRAERTRTDFTTAEYERVLDEQLIGIWQRWLVDLGSRVRRLFAGNAPEAGNWTAEHLAFLRRLYLRLDATAASLDPDGFSLRTAAAEIDGIVRDAVRFAEEGDRLDDIGTLDSEIRTSIALELTAAKLLAAVSAPIMPRFAAKLDAALGGPGLRDWPNTIEPVPAGSPIALSEAVFFRPSRDAAAVPVADAVSS</sequence>
<evidence type="ECO:0000256" key="2">
    <source>
        <dbReference type="ARBA" id="ARBA00008258"/>
    </source>
</evidence>
<evidence type="ECO:0000259" key="14">
    <source>
        <dbReference type="Pfam" id="PF19303"/>
    </source>
</evidence>
<dbReference type="OrthoDB" id="9810191at2"/>
<reference evidence="15" key="1">
    <citation type="submission" date="2016-11" db="EMBL/GenBank/DDBJ databases">
        <authorList>
            <person name="Jaros S."/>
            <person name="Januszkiewicz K."/>
            <person name="Wedrychowicz H."/>
        </authorList>
    </citation>
    <scope>NUCLEOTIDE SEQUENCE [LARGE SCALE GENOMIC DNA]</scope>
    <source>
        <strain evidence="15">Y48</strain>
    </source>
</reference>
<dbReference type="KEGG" id="nsl:BOX37_20175"/>
<evidence type="ECO:0000256" key="3">
    <source>
        <dbReference type="ARBA" id="ARBA00022490"/>
    </source>
</evidence>
<evidence type="ECO:0000259" key="13">
    <source>
        <dbReference type="Pfam" id="PF09334"/>
    </source>
</evidence>
<dbReference type="Proteomes" id="UP000183810">
    <property type="component" value="Chromosome"/>
</dbReference>
<dbReference type="AlphaFoldDB" id="A0A1J0VVA9"/>
<dbReference type="SUPFAM" id="SSF47323">
    <property type="entry name" value="Anticodon-binding domain of a subclass of class I aminoacyl-tRNA synthetases"/>
    <property type="match status" value="1"/>
</dbReference>
<comment type="catalytic activity">
    <reaction evidence="10">
        <text>tRNA(Met) + L-methionine + ATP = L-methionyl-tRNA(Met) + AMP + diphosphate</text>
        <dbReference type="Rhea" id="RHEA:13481"/>
        <dbReference type="Rhea" id="RHEA-COMP:9667"/>
        <dbReference type="Rhea" id="RHEA-COMP:9698"/>
        <dbReference type="ChEBI" id="CHEBI:30616"/>
        <dbReference type="ChEBI" id="CHEBI:33019"/>
        <dbReference type="ChEBI" id="CHEBI:57844"/>
        <dbReference type="ChEBI" id="CHEBI:78442"/>
        <dbReference type="ChEBI" id="CHEBI:78530"/>
        <dbReference type="ChEBI" id="CHEBI:456215"/>
        <dbReference type="EC" id="6.1.1.10"/>
    </reaction>
</comment>
<organism evidence="15 16">
    <name type="scientific">Nocardia mangyaensis</name>
    <dbReference type="NCBI Taxonomy" id="2213200"/>
    <lineage>
        <taxon>Bacteria</taxon>
        <taxon>Bacillati</taxon>
        <taxon>Actinomycetota</taxon>
        <taxon>Actinomycetes</taxon>
        <taxon>Mycobacteriales</taxon>
        <taxon>Nocardiaceae</taxon>
        <taxon>Nocardia</taxon>
    </lineage>
</organism>
<evidence type="ECO:0000256" key="6">
    <source>
        <dbReference type="ARBA" id="ARBA00022840"/>
    </source>
</evidence>
<evidence type="ECO:0000256" key="9">
    <source>
        <dbReference type="ARBA" id="ARBA00030904"/>
    </source>
</evidence>
<dbReference type="Gene3D" id="1.10.730.10">
    <property type="entry name" value="Isoleucyl-tRNA Synthetase, Domain 1"/>
    <property type="match status" value="1"/>
</dbReference>
<dbReference type="InterPro" id="IPR014729">
    <property type="entry name" value="Rossmann-like_a/b/a_fold"/>
</dbReference>
<dbReference type="GO" id="GO:0005524">
    <property type="term" value="F:ATP binding"/>
    <property type="evidence" value="ECO:0007669"/>
    <property type="project" value="UniProtKB-KW"/>
</dbReference>
<dbReference type="Pfam" id="PF07883">
    <property type="entry name" value="Cupin_2"/>
    <property type="match status" value="1"/>
</dbReference>
<keyword evidence="4 11" id="KW-0436">Ligase</keyword>
<dbReference type="Pfam" id="PF19303">
    <property type="entry name" value="Anticodon_3"/>
    <property type="match status" value="1"/>
</dbReference>
<dbReference type="InterPro" id="IPR009080">
    <property type="entry name" value="tRNAsynth_Ia_anticodon-bd"/>
</dbReference>
<feature type="domain" description="Methionyl-tRNA synthetase anticodon-binding" evidence="14">
    <location>
        <begin position="524"/>
        <end position="653"/>
    </location>
</feature>
<comment type="similarity">
    <text evidence="2">Belongs to the class-I aminoacyl-tRNA synthetase family. MetG type 1 subfamily.</text>
</comment>
<dbReference type="Gene3D" id="2.60.120.10">
    <property type="entry name" value="Jelly Rolls"/>
    <property type="match status" value="1"/>
</dbReference>
<dbReference type="InterPro" id="IPR013096">
    <property type="entry name" value="Cupin_2"/>
</dbReference>
<dbReference type="GO" id="GO:0004825">
    <property type="term" value="F:methionine-tRNA ligase activity"/>
    <property type="evidence" value="ECO:0007669"/>
    <property type="project" value="UniProtKB-EC"/>
</dbReference>
<dbReference type="Gene3D" id="2.20.28.20">
    <property type="entry name" value="Methionyl-tRNA synthetase, Zn-domain"/>
    <property type="match status" value="1"/>
</dbReference>
<keyword evidence="8 11" id="KW-0030">Aminoacyl-tRNA synthetase</keyword>
<protein>
    <recommendedName>
        <fullName evidence="9">Methionyl-tRNA synthetase</fullName>
    </recommendedName>
</protein>
<evidence type="ECO:0000256" key="4">
    <source>
        <dbReference type="ARBA" id="ARBA00022598"/>
    </source>
</evidence>
<keyword evidence="5 11" id="KW-0547">Nucleotide-binding</keyword>
<dbReference type="GO" id="GO:0005829">
    <property type="term" value="C:cytosol"/>
    <property type="evidence" value="ECO:0007669"/>
    <property type="project" value="TreeGrafter"/>
</dbReference>
<evidence type="ECO:0000313" key="15">
    <source>
        <dbReference type="EMBL" id="APE35879.1"/>
    </source>
</evidence>
<evidence type="ECO:0000256" key="7">
    <source>
        <dbReference type="ARBA" id="ARBA00022917"/>
    </source>
</evidence>
<feature type="domain" description="Methionyl/Leucyl tRNA synthetase" evidence="13">
    <location>
        <begin position="127"/>
        <end position="502"/>
    </location>
</feature>
<evidence type="ECO:0000313" key="16">
    <source>
        <dbReference type="Proteomes" id="UP000183810"/>
    </source>
</evidence>
<dbReference type="SUPFAM" id="SSF51182">
    <property type="entry name" value="RmlC-like cupins"/>
    <property type="match status" value="1"/>
</dbReference>
<dbReference type="GO" id="GO:0006431">
    <property type="term" value="P:methionyl-tRNA aminoacylation"/>
    <property type="evidence" value="ECO:0007669"/>
    <property type="project" value="TreeGrafter"/>
</dbReference>
<dbReference type="SUPFAM" id="SSF52374">
    <property type="entry name" value="Nucleotidylyl transferase"/>
    <property type="match status" value="1"/>
</dbReference>
<dbReference type="InterPro" id="IPR011051">
    <property type="entry name" value="RmlC_Cupin_sf"/>
</dbReference>
<dbReference type="PANTHER" id="PTHR45765">
    <property type="entry name" value="METHIONINE--TRNA LIGASE"/>
    <property type="match status" value="1"/>
</dbReference>
<gene>
    <name evidence="15" type="ORF">BOX37_20175</name>
</gene>
<keyword evidence="6 11" id="KW-0067">ATP-binding</keyword>
<evidence type="ECO:0000256" key="8">
    <source>
        <dbReference type="ARBA" id="ARBA00023146"/>
    </source>
</evidence>
<dbReference type="InterPro" id="IPR023458">
    <property type="entry name" value="Met-tRNA_ligase_1"/>
</dbReference>
<evidence type="ECO:0000256" key="11">
    <source>
        <dbReference type="RuleBase" id="RU363039"/>
    </source>
</evidence>
<evidence type="ECO:0000256" key="5">
    <source>
        <dbReference type="ARBA" id="ARBA00022741"/>
    </source>
</evidence>
<dbReference type="InterPro" id="IPR015413">
    <property type="entry name" value="Methionyl/Leucyl_tRNA_Synth"/>
</dbReference>
<accession>A0A1J0VVA9</accession>
<proteinExistence type="inferred from homology"/>
<name>A0A1J0VVA9_9NOCA</name>
<dbReference type="InterPro" id="IPR014710">
    <property type="entry name" value="RmlC-like_jellyroll"/>
</dbReference>
<dbReference type="InterPro" id="IPR029038">
    <property type="entry name" value="MetRS_Zn"/>
</dbReference>
<evidence type="ECO:0000256" key="1">
    <source>
        <dbReference type="ARBA" id="ARBA00004496"/>
    </source>
</evidence>
<dbReference type="Gene3D" id="3.40.50.620">
    <property type="entry name" value="HUPs"/>
    <property type="match status" value="1"/>
</dbReference>
<dbReference type="RefSeq" id="WP_071929068.1">
    <property type="nucleotide sequence ID" value="NZ_CP018082.1"/>
</dbReference>
<keyword evidence="7 11" id="KW-0648">Protein biosynthesis</keyword>